<dbReference type="AlphaFoldDB" id="A0AAV9WER3"/>
<feature type="compositionally biased region" description="Low complexity" evidence="2">
    <location>
        <begin position="33"/>
        <end position="59"/>
    </location>
</feature>
<feature type="region of interest" description="Disordered" evidence="2">
    <location>
        <begin position="1"/>
        <end position="83"/>
    </location>
</feature>
<dbReference type="GO" id="GO:0046579">
    <property type="term" value="P:positive regulation of Ras protein signal transduction"/>
    <property type="evidence" value="ECO:0007669"/>
    <property type="project" value="TreeGrafter"/>
</dbReference>
<evidence type="ECO:0008006" key="5">
    <source>
        <dbReference type="Google" id="ProtNLM"/>
    </source>
</evidence>
<proteinExistence type="inferred from homology"/>
<accession>A0AAV9WER3</accession>
<organism evidence="3 4">
    <name type="scientific">Arthrobotrys musiformis</name>
    <dbReference type="NCBI Taxonomy" id="47236"/>
    <lineage>
        <taxon>Eukaryota</taxon>
        <taxon>Fungi</taxon>
        <taxon>Dikarya</taxon>
        <taxon>Ascomycota</taxon>
        <taxon>Pezizomycotina</taxon>
        <taxon>Orbiliomycetes</taxon>
        <taxon>Orbiliales</taxon>
        <taxon>Orbiliaceae</taxon>
        <taxon>Arthrobotrys</taxon>
    </lineage>
</organism>
<dbReference type="InterPro" id="IPR018865">
    <property type="entry name" value="STK19-like"/>
</dbReference>
<dbReference type="EMBL" id="JAVHJL010000003">
    <property type="protein sequence ID" value="KAK6507095.1"/>
    <property type="molecule type" value="Genomic_DNA"/>
</dbReference>
<evidence type="ECO:0000256" key="2">
    <source>
        <dbReference type="SAM" id="MobiDB-lite"/>
    </source>
</evidence>
<dbReference type="PANTHER" id="PTHR15243:SF0">
    <property type="entry name" value="SERINE_THREONINE-PROTEIN KINASE 19"/>
    <property type="match status" value="1"/>
</dbReference>
<feature type="compositionally biased region" description="Low complexity" evidence="2">
    <location>
        <begin position="278"/>
        <end position="287"/>
    </location>
</feature>
<evidence type="ECO:0000313" key="3">
    <source>
        <dbReference type="EMBL" id="KAK6507095.1"/>
    </source>
</evidence>
<comment type="caution">
    <text evidence="3">The sequence shown here is derived from an EMBL/GenBank/DDBJ whole genome shotgun (WGS) entry which is preliminary data.</text>
</comment>
<dbReference type="PANTHER" id="PTHR15243">
    <property type="entry name" value="SERINE/THREONINE-PROTEIN KINASE 19"/>
    <property type="match status" value="1"/>
</dbReference>
<dbReference type="Pfam" id="PF10494">
    <property type="entry name" value="Stk19"/>
    <property type="match status" value="1"/>
</dbReference>
<sequence>MSLNFTASYRIKKSQPGAASRKNPLNQLHRKSSANSSPRKSSSSTPSTPPVSSISSSNGYDDDNDNDPLSLYSPSWPTAPRSAPLPTTVLESMEYILSHQFTPLPPTLTGLGISRDLLAEILNYRKSFPPVVPLPHLHSVLLSPTETEREITSLVTDGTLRRVTIKTGNTTTLDGIISTDDFLKSIASSSALDAETKDAFLSLFVTNPSLATITSNPAASNTLPRETIMALLSAGFLTINSTITSTPASSAVDITTLTPTTAMTYVAPLPQKDHSHISTLSSLSSISPNHRNASNLPPSSSKSSGSKDVCIEYTITPPSLGLLTNLYSSTKSHLLDILRHCPHRQATIEFVREKWDGGVSKNKGSVRRIKDKEVKFEGRTRKWREHKGVTVEWVLGGLLGGGVIEGFGKGWGRGVKVAKGN</sequence>
<evidence type="ECO:0000256" key="1">
    <source>
        <dbReference type="ARBA" id="ARBA00093458"/>
    </source>
</evidence>
<comment type="similarity">
    <text evidence="1">Belongs to the STK19 family.</text>
</comment>
<dbReference type="Proteomes" id="UP001370758">
    <property type="component" value="Unassembled WGS sequence"/>
</dbReference>
<gene>
    <name evidence="3" type="ORF">TWF481_005544</name>
</gene>
<keyword evidence="4" id="KW-1185">Reference proteome</keyword>
<name>A0AAV9WER3_9PEZI</name>
<feature type="compositionally biased region" description="Polar residues" evidence="2">
    <location>
        <begin position="288"/>
        <end position="298"/>
    </location>
</feature>
<reference evidence="3 4" key="1">
    <citation type="submission" date="2023-08" db="EMBL/GenBank/DDBJ databases">
        <authorList>
            <person name="Palmer J.M."/>
        </authorList>
    </citation>
    <scope>NUCLEOTIDE SEQUENCE [LARGE SCALE GENOMIC DNA]</scope>
    <source>
        <strain evidence="3 4">TWF481</strain>
    </source>
</reference>
<evidence type="ECO:0000313" key="4">
    <source>
        <dbReference type="Proteomes" id="UP001370758"/>
    </source>
</evidence>
<protein>
    <recommendedName>
        <fullName evidence="5">CBS domain-containing protein</fullName>
    </recommendedName>
</protein>
<feature type="region of interest" description="Disordered" evidence="2">
    <location>
        <begin position="278"/>
        <end position="306"/>
    </location>
</feature>